<organism evidence="1">
    <name type="scientific">uncultured marine thaumarchaeote KM3_03_F11</name>
    <dbReference type="NCBI Taxonomy" id="1455961"/>
    <lineage>
        <taxon>Archaea</taxon>
        <taxon>Nitrososphaerota</taxon>
        <taxon>environmental samples</taxon>
    </lineage>
</organism>
<dbReference type="EMBL" id="KF900520">
    <property type="protein sequence ID" value="AIE97952.1"/>
    <property type="molecule type" value="Genomic_DNA"/>
</dbReference>
<dbReference type="AlphaFoldDB" id="A0A075G8B8"/>
<accession>A0A075G8B8</accession>
<sequence length="114" mass="12996">MPLDSWIKSGVWSLQRVQIFALPSDDNPVALKEPAPLVELSGHDVVLVVDFHLKRISVKLQLELHVIFGKEVPVRFLDVPVSVARLRLSDHSRIFFQETTTLHDSGKKASWNRF</sequence>
<protein>
    <submittedName>
        <fullName evidence="1">Uncharacterized protein</fullName>
    </submittedName>
</protein>
<name>A0A075G8B8_9ARCH</name>
<reference evidence="1" key="1">
    <citation type="journal article" date="2014" name="Genome Biol. Evol.">
        <title>Pangenome evidence for extensive interdomain horizontal transfer affecting lineage core and shell genes in uncultured planktonic thaumarchaeota and euryarchaeota.</title>
        <authorList>
            <person name="Deschamps P."/>
            <person name="Zivanovic Y."/>
            <person name="Moreira D."/>
            <person name="Rodriguez-Valera F."/>
            <person name="Lopez-Garcia P."/>
        </authorList>
    </citation>
    <scope>NUCLEOTIDE SEQUENCE</scope>
</reference>
<proteinExistence type="predicted"/>
<evidence type="ECO:0000313" key="1">
    <source>
        <dbReference type="EMBL" id="AIE97952.1"/>
    </source>
</evidence>